<evidence type="ECO:0000313" key="2">
    <source>
        <dbReference type="EMBL" id="CAH2327520.1"/>
    </source>
</evidence>
<organism evidence="2 3">
    <name type="scientific">Pelobates cultripes</name>
    <name type="common">Western spadefoot toad</name>
    <dbReference type="NCBI Taxonomy" id="61616"/>
    <lineage>
        <taxon>Eukaryota</taxon>
        <taxon>Metazoa</taxon>
        <taxon>Chordata</taxon>
        <taxon>Craniata</taxon>
        <taxon>Vertebrata</taxon>
        <taxon>Euteleostomi</taxon>
        <taxon>Amphibia</taxon>
        <taxon>Batrachia</taxon>
        <taxon>Anura</taxon>
        <taxon>Pelobatoidea</taxon>
        <taxon>Pelobatidae</taxon>
        <taxon>Pelobates</taxon>
    </lineage>
</organism>
<dbReference type="EMBL" id="OW240924">
    <property type="protein sequence ID" value="CAH2327520.1"/>
    <property type="molecule type" value="Genomic_DNA"/>
</dbReference>
<gene>
    <name evidence="2" type="ORF">PECUL_23A004974</name>
</gene>
<dbReference type="Proteomes" id="UP001295444">
    <property type="component" value="Chromosome 13"/>
</dbReference>
<accession>A0AAD1WT16</accession>
<proteinExistence type="predicted"/>
<evidence type="ECO:0000313" key="3">
    <source>
        <dbReference type="Proteomes" id="UP001295444"/>
    </source>
</evidence>
<keyword evidence="3" id="KW-1185">Reference proteome</keyword>
<name>A0AAD1WT16_PELCU</name>
<evidence type="ECO:0000256" key="1">
    <source>
        <dbReference type="SAM" id="MobiDB-lite"/>
    </source>
</evidence>
<reference evidence="2" key="1">
    <citation type="submission" date="2022-03" db="EMBL/GenBank/DDBJ databases">
        <authorList>
            <person name="Alioto T."/>
            <person name="Alioto T."/>
            <person name="Gomez Garrido J."/>
        </authorList>
    </citation>
    <scope>NUCLEOTIDE SEQUENCE</scope>
</reference>
<protein>
    <submittedName>
        <fullName evidence="2">Uncharacterized protein</fullName>
    </submittedName>
</protein>
<sequence length="106" mass="12138">MNPASTTTFAFYKMAAWLRTVEHGIQPDTVLTKLDFLWMRFWVMLTGRQTQILSAANSEERDKCLAFLQQCQAFLQQFHLEPTRSESQQGFVHNPPPSETPCPSSS</sequence>
<dbReference type="AlphaFoldDB" id="A0AAD1WT16"/>
<feature type="region of interest" description="Disordered" evidence="1">
    <location>
        <begin position="85"/>
        <end position="106"/>
    </location>
</feature>